<accession>A0AAW1TI91</accession>
<evidence type="ECO:0000313" key="1">
    <source>
        <dbReference type="EMBL" id="KAK9869569.1"/>
    </source>
</evidence>
<dbReference type="AlphaFoldDB" id="A0AAW1TI91"/>
<dbReference type="EMBL" id="JARQZJ010000001">
    <property type="protein sequence ID" value="KAK9869569.1"/>
    <property type="molecule type" value="Genomic_DNA"/>
</dbReference>
<sequence length="67" mass="7463">DTVENRIKFGSDVLSSHAPPFYDGCLRDLVSARYNMNAIQSCERPLANRNIQDYGFGTCDGPLLNLL</sequence>
<proteinExistence type="predicted"/>
<organism evidence="1 2">
    <name type="scientific">Henosepilachna vigintioctopunctata</name>
    <dbReference type="NCBI Taxonomy" id="420089"/>
    <lineage>
        <taxon>Eukaryota</taxon>
        <taxon>Metazoa</taxon>
        <taxon>Ecdysozoa</taxon>
        <taxon>Arthropoda</taxon>
        <taxon>Hexapoda</taxon>
        <taxon>Insecta</taxon>
        <taxon>Pterygota</taxon>
        <taxon>Neoptera</taxon>
        <taxon>Endopterygota</taxon>
        <taxon>Coleoptera</taxon>
        <taxon>Polyphaga</taxon>
        <taxon>Cucujiformia</taxon>
        <taxon>Coccinelloidea</taxon>
        <taxon>Coccinellidae</taxon>
        <taxon>Epilachninae</taxon>
        <taxon>Epilachnini</taxon>
        <taxon>Henosepilachna</taxon>
    </lineage>
</organism>
<keyword evidence="2" id="KW-1185">Reference proteome</keyword>
<evidence type="ECO:0000313" key="2">
    <source>
        <dbReference type="Proteomes" id="UP001431783"/>
    </source>
</evidence>
<gene>
    <name evidence="1" type="ORF">WA026_003321</name>
</gene>
<dbReference type="Proteomes" id="UP001431783">
    <property type="component" value="Unassembled WGS sequence"/>
</dbReference>
<protein>
    <submittedName>
        <fullName evidence="1">Uncharacterized protein</fullName>
    </submittedName>
</protein>
<feature type="non-terminal residue" evidence="1">
    <location>
        <position position="1"/>
    </location>
</feature>
<comment type="caution">
    <text evidence="1">The sequence shown here is derived from an EMBL/GenBank/DDBJ whole genome shotgun (WGS) entry which is preliminary data.</text>
</comment>
<reference evidence="1 2" key="1">
    <citation type="submission" date="2023-03" db="EMBL/GenBank/DDBJ databases">
        <title>Genome insight into feeding habits of ladybird beetles.</title>
        <authorList>
            <person name="Li H.-S."/>
            <person name="Huang Y.-H."/>
            <person name="Pang H."/>
        </authorList>
    </citation>
    <scope>NUCLEOTIDE SEQUENCE [LARGE SCALE GENOMIC DNA]</scope>
    <source>
        <strain evidence="1">SYSU_2023b</strain>
        <tissue evidence="1">Whole body</tissue>
    </source>
</reference>
<name>A0AAW1TI91_9CUCU</name>